<feature type="region of interest" description="Disordered" evidence="1">
    <location>
        <begin position="25"/>
        <end position="74"/>
    </location>
</feature>
<accession>A0ABW4KVS8</accession>
<comment type="caution">
    <text evidence="3">The sequence shown here is derived from an EMBL/GenBank/DDBJ whole genome shotgun (WGS) entry which is preliminary data.</text>
</comment>
<dbReference type="EMBL" id="JBHUEJ010000031">
    <property type="protein sequence ID" value="MFD1711603.1"/>
    <property type="molecule type" value="Genomic_DNA"/>
</dbReference>
<dbReference type="RefSeq" id="WP_147912917.1">
    <property type="nucleotide sequence ID" value="NZ_JBHUEJ010000031.1"/>
</dbReference>
<keyword evidence="4" id="KW-1185">Reference proteome</keyword>
<feature type="signal peptide" evidence="2">
    <location>
        <begin position="1"/>
        <end position="21"/>
    </location>
</feature>
<evidence type="ECO:0000313" key="3">
    <source>
        <dbReference type="EMBL" id="MFD1711603.1"/>
    </source>
</evidence>
<keyword evidence="2" id="KW-0732">Signal</keyword>
<gene>
    <name evidence="3" type="ORF">ACFSF0_13375</name>
</gene>
<feature type="compositionally biased region" description="Low complexity" evidence="1">
    <location>
        <begin position="28"/>
        <end position="45"/>
    </location>
</feature>
<feature type="chain" id="PRO_5046636716" description="DUF4148 domain-containing protein" evidence="2">
    <location>
        <begin position="22"/>
        <end position="184"/>
    </location>
</feature>
<evidence type="ECO:0000256" key="2">
    <source>
        <dbReference type="SAM" id="SignalP"/>
    </source>
</evidence>
<reference evidence="4" key="1">
    <citation type="journal article" date="2019" name="Int. J. Syst. Evol. Microbiol.">
        <title>The Global Catalogue of Microorganisms (GCM) 10K type strain sequencing project: providing services to taxonomists for standard genome sequencing and annotation.</title>
        <authorList>
            <consortium name="The Broad Institute Genomics Platform"/>
            <consortium name="The Broad Institute Genome Sequencing Center for Infectious Disease"/>
            <person name="Wu L."/>
            <person name="Ma J."/>
        </authorList>
    </citation>
    <scope>NUCLEOTIDE SEQUENCE [LARGE SCALE GENOMIC DNA]</scope>
    <source>
        <strain evidence="4">LMG 29247</strain>
    </source>
</reference>
<feature type="compositionally biased region" description="Low complexity" evidence="1">
    <location>
        <begin position="53"/>
        <end position="74"/>
    </location>
</feature>
<evidence type="ECO:0000256" key="1">
    <source>
        <dbReference type="SAM" id="MobiDB-lite"/>
    </source>
</evidence>
<evidence type="ECO:0000313" key="4">
    <source>
        <dbReference type="Proteomes" id="UP001597304"/>
    </source>
</evidence>
<proteinExistence type="predicted"/>
<sequence>MKTPALLLLAALMAVSTAAPAKGIKIRSGGSHHSTSHSEPSTSIHLPRTHTNSPSEAAPSEASQQAAAQAASVQAEAKAKRAAAMNERLNAELAAQRAATPAAAPVGTLMAKAPAAEPVTLAANEKRLTQPVAVGKVAAITPAAGADITTLVPRDSSQRHNNDLRRDDRYNGRGVNCSLYPSRC</sequence>
<evidence type="ECO:0008006" key="5">
    <source>
        <dbReference type="Google" id="ProtNLM"/>
    </source>
</evidence>
<dbReference type="Proteomes" id="UP001597304">
    <property type="component" value="Unassembled WGS sequence"/>
</dbReference>
<organism evidence="3 4">
    <name type="scientific">Ottowia flava</name>
    <dbReference type="NCBI Taxonomy" id="2675430"/>
    <lineage>
        <taxon>Bacteria</taxon>
        <taxon>Pseudomonadati</taxon>
        <taxon>Pseudomonadota</taxon>
        <taxon>Betaproteobacteria</taxon>
        <taxon>Burkholderiales</taxon>
        <taxon>Comamonadaceae</taxon>
        <taxon>Ottowia</taxon>
    </lineage>
</organism>
<name>A0ABW4KVS8_9BURK</name>
<protein>
    <recommendedName>
        <fullName evidence="5">DUF4148 domain-containing protein</fullName>
    </recommendedName>
</protein>